<accession>A0ABR0K477</accession>
<evidence type="ECO:0000313" key="3">
    <source>
        <dbReference type="Proteomes" id="UP001345013"/>
    </source>
</evidence>
<evidence type="ECO:0000256" key="1">
    <source>
        <dbReference type="SAM" id="MobiDB-lite"/>
    </source>
</evidence>
<name>A0ABR0K477_9EURO</name>
<dbReference type="EMBL" id="JAVRRG010000100">
    <property type="protein sequence ID" value="KAK5086128.1"/>
    <property type="molecule type" value="Genomic_DNA"/>
</dbReference>
<gene>
    <name evidence="2" type="ORF">LTR24_007059</name>
</gene>
<comment type="caution">
    <text evidence="2">The sequence shown here is derived from an EMBL/GenBank/DDBJ whole genome shotgun (WGS) entry which is preliminary data.</text>
</comment>
<evidence type="ECO:0000313" key="2">
    <source>
        <dbReference type="EMBL" id="KAK5086128.1"/>
    </source>
</evidence>
<sequence length="437" mass="48749">MESKQADEIALLKEEYLQALARNTGAKLELKQVLKHSTDQCASKACSRTVSRFDCLTAHLDRVRLERQYGDLQTVAHYFDESEAIARDENLYDPLGDRISSTQINPTHNIETGRHKKAEETQQRVCALLDSAKTLTTNLELALVRARQQLKREKLLLEYAKAQSEGNQEGGNMDVKLKALEITRTELQAWIGDSLAACEREVTLPNPELLTNFSDGGPVSTLEELGSEVENQYSRYIAARTGLVVALRALRSRLPALASDELPSSGSKTPSTASLAPTTQRPTCLRYKSHTSDSRPVEHSTTSSLAEIQSIHLPEYYHEKLLSTYMAHLEDQTLALDARLLQVLNLLSHESHLLPTYPLPSTQQSQTESANNLNQQQFEVDCLLRRWAFASGAASEALDLNFQNNVQEARGALEKANASIEEMHLIESMRKEVLGKP</sequence>
<organism evidence="2 3">
    <name type="scientific">Lithohypha guttulata</name>
    <dbReference type="NCBI Taxonomy" id="1690604"/>
    <lineage>
        <taxon>Eukaryota</taxon>
        <taxon>Fungi</taxon>
        <taxon>Dikarya</taxon>
        <taxon>Ascomycota</taxon>
        <taxon>Pezizomycotina</taxon>
        <taxon>Eurotiomycetes</taxon>
        <taxon>Chaetothyriomycetidae</taxon>
        <taxon>Chaetothyriales</taxon>
        <taxon>Trichomeriaceae</taxon>
        <taxon>Lithohypha</taxon>
    </lineage>
</organism>
<feature type="compositionally biased region" description="Polar residues" evidence="1">
    <location>
        <begin position="262"/>
        <end position="282"/>
    </location>
</feature>
<proteinExistence type="predicted"/>
<protein>
    <submittedName>
        <fullName evidence="2">Uncharacterized protein</fullName>
    </submittedName>
</protein>
<keyword evidence="3" id="KW-1185">Reference proteome</keyword>
<reference evidence="2 3" key="1">
    <citation type="submission" date="2023-08" db="EMBL/GenBank/DDBJ databases">
        <title>Black Yeasts Isolated from many extreme environments.</title>
        <authorList>
            <person name="Coleine C."/>
            <person name="Stajich J.E."/>
            <person name="Selbmann L."/>
        </authorList>
    </citation>
    <scope>NUCLEOTIDE SEQUENCE [LARGE SCALE GENOMIC DNA]</scope>
    <source>
        <strain evidence="2 3">CCFEE 5885</strain>
    </source>
</reference>
<feature type="region of interest" description="Disordered" evidence="1">
    <location>
        <begin position="259"/>
        <end position="282"/>
    </location>
</feature>
<dbReference type="Proteomes" id="UP001345013">
    <property type="component" value="Unassembled WGS sequence"/>
</dbReference>